<name>A0A6J4JCQ5_9ACTN</name>
<accession>A0A6J4JCQ5</accession>
<gene>
    <name evidence="1" type="ORF">AVDCRST_MAG57-3670</name>
</gene>
<organism evidence="1">
    <name type="scientific">uncultured Blastococcus sp</name>
    <dbReference type="NCBI Taxonomy" id="217144"/>
    <lineage>
        <taxon>Bacteria</taxon>
        <taxon>Bacillati</taxon>
        <taxon>Actinomycetota</taxon>
        <taxon>Actinomycetes</taxon>
        <taxon>Geodermatophilales</taxon>
        <taxon>Geodermatophilaceae</taxon>
        <taxon>Blastococcus</taxon>
        <taxon>environmental samples</taxon>
    </lineage>
</organism>
<evidence type="ECO:0000313" key="1">
    <source>
        <dbReference type="EMBL" id="CAA9275483.1"/>
    </source>
</evidence>
<sequence length="30" mass="2991">MPQFVAGRASVDAEGGFVGEGDLAAQVQLA</sequence>
<dbReference type="AlphaFoldDB" id="A0A6J4JCQ5"/>
<reference evidence="1" key="1">
    <citation type="submission" date="2020-02" db="EMBL/GenBank/DDBJ databases">
        <authorList>
            <person name="Meier V. D."/>
        </authorList>
    </citation>
    <scope>NUCLEOTIDE SEQUENCE</scope>
    <source>
        <strain evidence="1">AVDCRST_MAG57</strain>
    </source>
</reference>
<proteinExistence type="predicted"/>
<protein>
    <submittedName>
        <fullName evidence="1">Uncharacterized protein</fullName>
    </submittedName>
</protein>
<dbReference type="EMBL" id="CADCTI010000278">
    <property type="protein sequence ID" value="CAA9275483.1"/>
    <property type="molecule type" value="Genomic_DNA"/>
</dbReference>